<dbReference type="InParanoid" id="A0A409XC57"/>
<gene>
    <name evidence="5" type="ORF">CVT25_012442</name>
</gene>
<evidence type="ECO:0000256" key="2">
    <source>
        <dbReference type="ARBA" id="ARBA00022801"/>
    </source>
</evidence>
<dbReference type="EMBL" id="NHYD01002099">
    <property type="protein sequence ID" value="PPQ88331.1"/>
    <property type="molecule type" value="Genomic_DNA"/>
</dbReference>
<dbReference type="SUPFAM" id="SSF53474">
    <property type="entry name" value="alpha/beta-Hydrolases"/>
    <property type="match status" value="1"/>
</dbReference>
<protein>
    <recommendedName>
        <fullName evidence="3">Carboxylic ester hydrolase</fullName>
        <ecNumber evidence="3">3.1.1.-</ecNumber>
    </recommendedName>
</protein>
<keyword evidence="3" id="KW-0732">Signal</keyword>
<feature type="domain" description="Carboxylesterase type B" evidence="4">
    <location>
        <begin position="21"/>
        <end position="551"/>
    </location>
</feature>
<dbReference type="Proteomes" id="UP000283269">
    <property type="component" value="Unassembled WGS sequence"/>
</dbReference>
<dbReference type="Pfam" id="PF00135">
    <property type="entry name" value="COesterase"/>
    <property type="match status" value="1"/>
</dbReference>
<evidence type="ECO:0000313" key="5">
    <source>
        <dbReference type="EMBL" id="PPQ88331.1"/>
    </source>
</evidence>
<feature type="signal peptide" evidence="3">
    <location>
        <begin position="1"/>
        <end position="17"/>
    </location>
</feature>
<evidence type="ECO:0000259" key="4">
    <source>
        <dbReference type="Pfam" id="PF00135"/>
    </source>
</evidence>
<dbReference type="OrthoDB" id="408631at2759"/>
<dbReference type="PANTHER" id="PTHR43918:SF4">
    <property type="entry name" value="CARBOXYLIC ESTER HYDROLASE"/>
    <property type="match status" value="1"/>
</dbReference>
<dbReference type="AlphaFoldDB" id="A0A409XC57"/>
<accession>A0A409XC57</accession>
<keyword evidence="6" id="KW-1185">Reference proteome</keyword>
<feature type="chain" id="PRO_5018817577" description="Carboxylic ester hydrolase" evidence="3">
    <location>
        <begin position="18"/>
        <end position="574"/>
    </location>
</feature>
<dbReference type="PANTHER" id="PTHR43918">
    <property type="entry name" value="ACETYLCHOLINESTERASE"/>
    <property type="match status" value="1"/>
</dbReference>
<dbReference type="GO" id="GO:0052689">
    <property type="term" value="F:carboxylic ester hydrolase activity"/>
    <property type="evidence" value="ECO:0007669"/>
    <property type="project" value="TreeGrafter"/>
</dbReference>
<keyword evidence="2 3" id="KW-0378">Hydrolase</keyword>
<proteinExistence type="inferred from homology"/>
<dbReference type="Gene3D" id="3.40.50.1820">
    <property type="entry name" value="alpha/beta hydrolase"/>
    <property type="match status" value="1"/>
</dbReference>
<dbReference type="PROSITE" id="PS00122">
    <property type="entry name" value="CARBOXYLESTERASE_B_1"/>
    <property type="match status" value="1"/>
</dbReference>
<dbReference type="PROSITE" id="PS00941">
    <property type="entry name" value="CARBOXYLESTERASE_B_2"/>
    <property type="match status" value="1"/>
</dbReference>
<comment type="similarity">
    <text evidence="1 3">Belongs to the type-B carboxylesterase/lipase family.</text>
</comment>
<evidence type="ECO:0000256" key="3">
    <source>
        <dbReference type="RuleBase" id="RU361235"/>
    </source>
</evidence>
<dbReference type="InterPro" id="IPR050654">
    <property type="entry name" value="AChE-related_enzymes"/>
</dbReference>
<dbReference type="InterPro" id="IPR002018">
    <property type="entry name" value="CarbesteraseB"/>
</dbReference>
<dbReference type="EC" id="3.1.1.-" evidence="3"/>
<name>A0A409XC57_PSICY</name>
<evidence type="ECO:0000256" key="1">
    <source>
        <dbReference type="ARBA" id="ARBA00005964"/>
    </source>
</evidence>
<organism evidence="5 6">
    <name type="scientific">Psilocybe cyanescens</name>
    <dbReference type="NCBI Taxonomy" id="93625"/>
    <lineage>
        <taxon>Eukaryota</taxon>
        <taxon>Fungi</taxon>
        <taxon>Dikarya</taxon>
        <taxon>Basidiomycota</taxon>
        <taxon>Agaricomycotina</taxon>
        <taxon>Agaricomycetes</taxon>
        <taxon>Agaricomycetidae</taxon>
        <taxon>Agaricales</taxon>
        <taxon>Agaricineae</taxon>
        <taxon>Strophariaceae</taxon>
        <taxon>Psilocybe</taxon>
    </lineage>
</organism>
<dbReference type="InterPro" id="IPR029058">
    <property type="entry name" value="AB_hydrolase_fold"/>
</dbReference>
<evidence type="ECO:0000313" key="6">
    <source>
        <dbReference type="Proteomes" id="UP000283269"/>
    </source>
</evidence>
<dbReference type="STRING" id="93625.A0A409XC57"/>
<reference evidence="5 6" key="1">
    <citation type="journal article" date="2018" name="Evol. Lett.">
        <title>Horizontal gene cluster transfer increased hallucinogenic mushroom diversity.</title>
        <authorList>
            <person name="Reynolds H.T."/>
            <person name="Vijayakumar V."/>
            <person name="Gluck-Thaler E."/>
            <person name="Korotkin H.B."/>
            <person name="Matheny P.B."/>
            <person name="Slot J.C."/>
        </authorList>
    </citation>
    <scope>NUCLEOTIDE SEQUENCE [LARGE SCALE GENOMIC DNA]</scope>
    <source>
        <strain evidence="5 6">2631</strain>
    </source>
</reference>
<dbReference type="InterPro" id="IPR019819">
    <property type="entry name" value="Carboxylesterase_B_CS"/>
</dbReference>
<sequence length="574" mass="62115">MLILLFLALVIVSDVRAAILVEVGESKIIGKEFKRAKVEFFGGIPFAKPPLGKLRFQPPVLVKSPHSETLHADSFGPGCLQATSSPDTVSEDCLTLNIFRPRGTSDDDKLPVMVWIYGGIFIVLISNFESVIEAGSASLYNGTGIVAHSIERGTPVVFASFNYRLGPLGFPQGVEAGQHKILNLGLKDQLVALEWIQENIAKFGGDKSKVTIFGQSAGATAISIHLRETKIQSLARAAILESTPVGPIYGPERNEASWQRFVAATPACASLANTGRTIDCMRSVDTQSIFQALNVAEGVSSSAFQPVIDGPGGLIVDRPSQVVSQANLPLLIGANLDEGTLFTSQHTNSTDQILTFLTTSTSPSIVSPAQQAEVIDQILKLYPDNPAFGSPFGTGNDTFGLSSQYKRLSAIFGDFIIQSTTRTIQQDTSKAGVKVFGYLFTDPDGVAIPGLANPNAAPGSIGVPHSAEIFYIFDTLANRTPTAVALGRIMRDYWISFATSLDPNDNHGNTKRAYILLLRLLSVVDLQQGPRWRQYTDKDQSIMELNGHHTKMILDNFRAPQISVFQDNPNTLHR</sequence>
<dbReference type="InterPro" id="IPR019826">
    <property type="entry name" value="Carboxylesterase_B_AS"/>
</dbReference>
<comment type="caution">
    <text evidence="5">The sequence shown here is derived from an EMBL/GenBank/DDBJ whole genome shotgun (WGS) entry which is preliminary data.</text>
</comment>